<dbReference type="STRING" id="1129794.C427_1945"/>
<evidence type="ECO:0000313" key="2">
    <source>
        <dbReference type="EMBL" id="AGH44054.1"/>
    </source>
</evidence>
<feature type="transmembrane region" description="Helical" evidence="1">
    <location>
        <begin position="29"/>
        <end position="48"/>
    </location>
</feature>
<sequence>MGTYLYINRLSSKLAVGSVSFFLTNNIEYVANLFCYFVLVLQAAKVSYNRG</sequence>
<proteinExistence type="predicted"/>
<name>M4RPD1_9ALTE</name>
<dbReference type="AlphaFoldDB" id="M4RPD1"/>
<dbReference type="Proteomes" id="UP000011864">
    <property type="component" value="Chromosome"/>
</dbReference>
<keyword evidence="1" id="KW-0472">Membrane</keyword>
<evidence type="ECO:0000256" key="1">
    <source>
        <dbReference type="SAM" id="Phobius"/>
    </source>
</evidence>
<keyword evidence="1" id="KW-0812">Transmembrane</keyword>
<protein>
    <submittedName>
        <fullName evidence="2">Uncharacterized protein</fullName>
    </submittedName>
</protein>
<dbReference type="HOGENOM" id="CLU_3101852_0_0_6"/>
<keyword evidence="3" id="KW-1185">Reference proteome</keyword>
<dbReference type="PATRIC" id="fig|1129794.4.peg.1926"/>
<dbReference type="KEGG" id="gps:C427_1945"/>
<gene>
    <name evidence="2" type="ORF">C427_1945</name>
</gene>
<keyword evidence="1" id="KW-1133">Transmembrane helix</keyword>
<reference evidence="2 3" key="1">
    <citation type="journal article" date="2013" name="Genome Announc.">
        <title>Complete Genome Sequence of Glaciecola psychrophila Strain 170T.</title>
        <authorList>
            <person name="Yin J."/>
            <person name="Chen J."/>
            <person name="Liu G."/>
            <person name="Yu Y."/>
            <person name="Song L."/>
            <person name="Wang X."/>
            <person name="Qu X."/>
        </authorList>
    </citation>
    <scope>NUCLEOTIDE SEQUENCE [LARGE SCALE GENOMIC DNA]</scope>
    <source>
        <strain evidence="2 3">170</strain>
    </source>
</reference>
<dbReference type="EMBL" id="CP003837">
    <property type="protein sequence ID" value="AGH44054.1"/>
    <property type="molecule type" value="Genomic_DNA"/>
</dbReference>
<evidence type="ECO:0000313" key="3">
    <source>
        <dbReference type="Proteomes" id="UP000011864"/>
    </source>
</evidence>
<accession>M4RPD1</accession>
<organism evidence="2 3">
    <name type="scientific">Paraglaciecola psychrophila 170</name>
    <dbReference type="NCBI Taxonomy" id="1129794"/>
    <lineage>
        <taxon>Bacteria</taxon>
        <taxon>Pseudomonadati</taxon>
        <taxon>Pseudomonadota</taxon>
        <taxon>Gammaproteobacteria</taxon>
        <taxon>Alteromonadales</taxon>
        <taxon>Alteromonadaceae</taxon>
        <taxon>Paraglaciecola</taxon>
    </lineage>
</organism>